<reference evidence="7 9" key="2">
    <citation type="submission" date="2018-08" db="EMBL/GenBank/DDBJ databases">
        <title>A genome reference for cultivated species of the human gut microbiota.</title>
        <authorList>
            <person name="Zou Y."/>
            <person name="Xue W."/>
            <person name="Luo G."/>
        </authorList>
    </citation>
    <scope>NUCLEOTIDE SEQUENCE [LARGE SCALE GENOMIC DNA]</scope>
    <source>
        <strain evidence="7 9">TF05-12AC</strain>
    </source>
</reference>
<comment type="similarity">
    <text evidence="1">Belongs to the LysR transcriptional regulatory family.</text>
</comment>
<dbReference type="SUPFAM" id="SSF46785">
    <property type="entry name" value="Winged helix' DNA-binding domain"/>
    <property type="match status" value="1"/>
</dbReference>
<evidence type="ECO:0000313" key="7">
    <source>
        <dbReference type="EMBL" id="RGE70255.1"/>
    </source>
</evidence>
<keyword evidence="3" id="KW-0238">DNA-binding</keyword>
<evidence type="ECO:0000256" key="1">
    <source>
        <dbReference type="ARBA" id="ARBA00009437"/>
    </source>
</evidence>
<reference evidence="6 8" key="1">
    <citation type="submission" date="2015-09" db="EMBL/GenBank/DDBJ databases">
        <authorList>
            <consortium name="Pathogen Informatics"/>
        </authorList>
    </citation>
    <scope>NUCLEOTIDE SEQUENCE [LARGE SCALE GENOMIC DNA]</scope>
    <source>
        <strain evidence="6 8">2789STDY5834939</strain>
    </source>
</reference>
<dbReference type="EMBL" id="QVME01000001">
    <property type="protein sequence ID" value="RGE70255.1"/>
    <property type="molecule type" value="Genomic_DNA"/>
</dbReference>
<dbReference type="EMBL" id="CZBE01000020">
    <property type="protein sequence ID" value="CUP99367.1"/>
    <property type="molecule type" value="Genomic_DNA"/>
</dbReference>
<evidence type="ECO:0000313" key="8">
    <source>
        <dbReference type="Proteomes" id="UP000095765"/>
    </source>
</evidence>
<name>A0A174SU15_9FIRM</name>
<dbReference type="InterPro" id="IPR036390">
    <property type="entry name" value="WH_DNA-bd_sf"/>
</dbReference>
<evidence type="ECO:0000313" key="6">
    <source>
        <dbReference type="EMBL" id="CUP99367.1"/>
    </source>
</evidence>
<dbReference type="Gene3D" id="1.10.10.10">
    <property type="entry name" value="Winged helix-like DNA-binding domain superfamily/Winged helix DNA-binding domain"/>
    <property type="match status" value="1"/>
</dbReference>
<evidence type="ECO:0000256" key="3">
    <source>
        <dbReference type="ARBA" id="ARBA00023125"/>
    </source>
</evidence>
<dbReference type="PANTHER" id="PTHR30126">
    <property type="entry name" value="HTH-TYPE TRANSCRIPTIONAL REGULATOR"/>
    <property type="match status" value="1"/>
</dbReference>
<evidence type="ECO:0000259" key="5">
    <source>
        <dbReference type="PROSITE" id="PS50931"/>
    </source>
</evidence>
<dbReference type="PROSITE" id="PS50931">
    <property type="entry name" value="HTH_LYSR"/>
    <property type="match status" value="1"/>
</dbReference>
<dbReference type="Proteomes" id="UP000260828">
    <property type="component" value="Unassembled WGS sequence"/>
</dbReference>
<sequence length="304" mass="34153">MRLDYLSDLIEIERCQSISGAAQNLYLGQTTLSTILKNVEAEVGFKIFERLIGGVAPTPDGEAVLSLAKEICAIYECIQQIGQADRQSERTVTLLAAPSIICGLALPLNAILQRDHPYITLNLKETTGEEVGIRIIQNAANIGITYYSRKALEEFKPIAKKYNVCIHVLFQDKLCALLPLKHPLAARDCIMPQDFQKESLALLSHFLTDSDTTLLKNNRFIYLKYVDQVKQSVAQQNMVSILCRYPIFCDEDINNDRLTVVPISGFNDENQIPLCVLHRERKNLCSAEQILLEHILTCFQSSPP</sequence>
<keyword evidence="4" id="KW-0804">Transcription</keyword>
<dbReference type="InterPro" id="IPR005119">
    <property type="entry name" value="LysR_subst-bd"/>
</dbReference>
<dbReference type="InterPro" id="IPR000847">
    <property type="entry name" value="LysR_HTH_N"/>
</dbReference>
<dbReference type="Proteomes" id="UP000095765">
    <property type="component" value="Unassembled WGS sequence"/>
</dbReference>
<dbReference type="RefSeq" id="WP_006874926.1">
    <property type="nucleotide sequence ID" value="NZ_CZBE01000020.1"/>
</dbReference>
<protein>
    <submittedName>
        <fullName evidence="6">CysJI operon transcriptional activator</fullName>
    </submittedName>
    <submittedName>
        <fullName evidence="7">LysR family transcriptional regulator</fullName>
    </submittedName>
</protein>
<proteinExistence type="inferred from homology"/>
<feature type="domain" description="HTH lysR-type" evidence="5">
    <location>
        <begin position="1"/>
        <end position="58"/>
    </location>
</feature>
<dbReference type="OrthoDB" id="9803714at2"/>
<evidence type="ECO:0000256" key="4">
    <source>
        <dbReference type="ARBA" id="ARBA00023163"/>
    </source>
</evidence>
<dbReference type="PANTHER" id="PTHR30126:SF40">
    <property type="entry name" value="HTH-TYPE TRANSCRIPTIONAL REGULATOR GLTR"/>
    <property type="match status" value="1"/>
</dbReference>
<evidence type="ECO:0000256" key="2">
    <source>
        <dbReference type="ARBA" id="ARBA00023015"/>
    </source>
</evidence>
<accession>A0A174SU15</accession>
<dbReference type="CDD" id="cd05466">
    <property type="entry name" value="PBP2_LTTR_substrate"/>
    <property type="match status" value="1"/>
</dbReference>
<dbReference type="Pfam" id="PF00126">
    <property type="entry name" value="HTH_1"/>
    <property type="match status" value="1"/>
</dbReference>
<dbReference type="GO" id="GO:0000976">
    <property type="term" value="F:transcription cis-regulatory region binding"/>
    <property type="evidence" value="ECO:0007669"/>
    <property type="project" value="TreeGrafter"/>
</dbReference>
<dbReference type="InterPro" id="IPR036388">
    <property type="entry name" value="WH-like_DNA-bd_sf"/>
</dbReference>
<dbReference type="GO" id="GO:0003700">
    <property type="term" value="F:DNA-binding transcription factor activity"/>
    <property type="evidence" value="ECO:0007669"/>
    <property type="project" value="InterPro"/>
</dbReference>
<dbReference type="SUPFAM" id="SSF53850">
    <property type="entry name" value="Periplasmic binding protein-like II"/>
    <property type="match status" value="1"/>
</dbReference>
<dbReference type="AlphaFoldDB" id="A0A174SU15"/>
<organism evidence="6 8">
    <name type="scientific">Anaerotruncus colihominis</name>
    <dbReference type="NCBI Taxonomy" id="169435"/>
    <lineage>
        <taxon>Bacteria</taxon>
        <taxon>Bacillati</taxon>
        <taxon>Bacillota</taxon>
        <taxon>Clostridia</taxon>
        <taxon>Eubacteriales</taxon>
        <taxon>Oscillospiraceae</taxon>
        <taxon>Anaerotruncus</taxon>
    </lineage>
</organism>
<dbReference type="Gene3D" id="3.40.190.290">
    <property type="match status" value="1"/>
</dbReference>
<dbReference type="Pfam" id="PF03466">
    <property type="entry name" value="LysR_substrate"/>
    <property type="match status" value="1"/>
</dbReference>
<evidence type="ECO:0000313" key="9">
    <source>
        <dbReference type="Proteomes" id="UP000260828"/>
    </source>
</evidence>
<gene>
    <name evidence="6" type="primary">cysL</name>
    <name evidence="7" type="ORF">DXC40_04180</name>
    <name evidence="6" type="ORF">ERS852551_02678</name>
</gene>
<keyword evidence="2" id="KW-0805">Transcription regulation</keyword>